<dbReference type="Gene3D" id="3.90.1200.10">
    <property type="match status" value="1"/>
</dbReference>
<dbReference type="InterPro" id="IPR050249">
    <property type="entry name" value="Pseudomonas-type_ThrB"/>
</dbReference>
<dbReference type="Proteomes" id="UP001597451">
    <property type="component" value="Unassembled WGS sequence"/>
</dbReference>
<feature type="domain" description="Aminoglycoside phosphotransferase" evidence="2">
    <location>
        <begin position="39"/>
        <end position="267"/>
    </location>
</feature>
<dbReference type="RefSeq" id="WP_379563197.1">
    <property type="nucleotide sequence ID" value="NZ_JBHUMX010000041.1"/>
</dbReference>
<dbReference type="InterPro" id="IPR002575">
    <property type="entry name" value="Aminoglycoside_PTrfase"/>
</dbReference>
<dbReference type="Pfam" id="PF01636">
    <property type="entry name" value="APH"/>
    <property type="match status" value="1"/>
</dbReference>
<dbReference type="EMBL" id="JBHUMX010000041">
    <property type="protein sequence ID" value="MFD2630206.1"/>
    <property type="molecule type" value="Genomic_DNA"/>
</dbReference>
<name>A0ABW5Q3U8_9BACI</name>
<protein>
    <submittedName>
        <fullName evidence="3">Phosphotransferase enzyme family protein</fullName>
    </submittedName>
</protein>
<dbReference type="PANTHER" id="PTHR21064:SF6">
    <property type="entry name" value="AMINOGLYCOSIDE PHOSPHOTRANSFERASE DOMAIN-CONTAINING PROTEIN"/>
    <property type="match status" value="1"/>
</dbReference>
<comment type="caution">
    <text evidence="3">The sequence shown here is derived from an EMBL/GenBank/DDBJ whole genome shotgun (WGS) entry which is preliminary data.</text>
</comment>
<evidence type="ECO:0000259" key="2">
    <source>
        <dbReference type="Pfam" id="PF01636"/>
    </source>
</evidence>
<organism evidence="3 4">
    <name type="scientific">Oceanobacillus kapialis</name>
    <dbReference type="NCBI Taxonomy" id="481353"/>
    <lineage>
        <taxon>Bacteria</taxon>
        <taxon>Bacillati</taxon>
        <taxon>Bacillota</taxon>
        <taxon>Bacilli</taxon>
        <taxon>Bacillales</taxon>
        <taxon>Bacillaceae</taxon>
        <taxon>Oceanobacillus</taxon>
    </lineage>
</organism>
<dbReference type="SUPFAM" id="SSF56112">
    <property type="entry name" value="Protein kinase-like (PK-like)"/>
    <property type="match status" value="1"/>
</dbReference>
<accession>A0ABW5Q3U8</accession>
<evidence type="ECO:0000256" key="1">
    <source>
        <dbReference type="ARBA" id="ARBA00038240"/>
    </source>
</evidence>
<reference evidence="4" key="1">
    <citation type="journal article" date="2019" name="Int. J. Syst. Evol. Microbiol.">
        <title>The Global Catalogue of Microorganisms (GCM) 10K type strain sequencing project: providing services to taxonomists for standard genome sequencing and annotation.</title>
        <authorList>
            <consortium name="The Broad Institute Genomics Platform"/>
            <consortium name="The Broad Institute Genome Sequencing Center for Infectious Disease"/>
            <person name="Wu L."/>
            <person name="Ma J."/>
        </authorList>
    </citation>
    <scope>NUCLEOTIDE SEQUENCE [LARGE SCALE GENOMIC DNA]</scope>
    <source>
        <strain evidence="4">TISTR 1858</strain>
    </source>
</reference>
<keyword evidence="4" id="KW-1185">Reference proteome</keyword>
<dbReference type="Gene3D" id="3.30.200.20">
    <property type="entry name" value="Phosphorylase Kinase, domain 1"/>
    <property type="match status" value="1"/>
</dbReference>
<proteinExistence type="inferred from homology"/>
<sequence length="328" mass="38052">MVEQIKVKHTVIHEDSVMDLVKGQLTEEIKEVRFLTRGLNDTYKVVGKNSSYAYRVYRQGWRNLAAIQFELEAIAYLKENGYEAIGTIKGTDRSNVTEIVAPEGERYGVMFSFAEGERPVINPENTFLIGKSLGRLHRLSNGFTSEHDRGFTIDFTHLLDEPASFIRPTLQKYLGDEAVKLFTETLTYLKEELDTAHLEIGFCHGDFHNHNMHIHKGALQVFDFDSCAVGYRAYDVAVSWWNLLHNYKQQEKECWDTFLQGYEQEYSLSEEDMDSLPLFITARRIWLLGTMLQNRDVWGTNWINETALELFILQLRTDRIGMEKEQEA</sequence>
<dbReference type="PANTHER" id="PTHR21064">
    <property type="entry name" value="AMINOGLYCOSIDE PHOSPHOTRANSFERASE DOMAIN-CONTAINING PROTEIN-RELATED"/>
    <property type="match status" value="1"/>
</dbReference>
<comment type="similarity">
    <text evidence="1">Belongs to the pseudomonas-type ThrB family.</text>
</comment>
<dbReference type="InterPro" id="IPR011009">
    <property type="entry name" value="Kinase-like_dom_sf"/>
</dbReference>
<evidence type="ECO:0000313" key="3">
    <source>
        <dbReference type="EMBL" id="MFD2630206.1"/>
    </source>
</evidence>
<evidence type="ECO:0000313" key="4">
    <source>
        <dbReference type="Proteomes" id="UP001597451"/>
    </source>
</evidence>
<gene>
    <name evidence="3" type="ORF">ACFSUN_15575</name>
</gene>